<dbReference type="CDD" id="cd00077">
    <property type="entry name" value="HDc"/>
    <property type="match status" value="1"/>
</dbReference>
<comment type="subcellular location">
    <subcellularLocation>
        <location evidence="1">Cell membrane</location>
    </subcellularLocation>
</comment>
<evidence type="ECO:0000256" key="9">
    <source>
        <dbReference type="SAM" id="Phobius"/>
    </source>
</evidence>
<evidence type="ECO:0000259" key="10">
    <source>
        <dbReference type="Pfam" id="PF01966"/>
    </source>
</evidence>
<evidence type="ECO:0000256" key="4">
    <source>
        <dbReference type="ARBA" id="ARBA00022741"/>
    </source>
</evidence>
<keyword evidence="2" id="KW-1003">Cell membrane</keyword>
<name>A0A1B1Y744_9FLAO</name>
<evidence type="ECO:0000256" key="7">
    <source>
        <dbReference type="ARBA" id="ARBA00023136"/>
    </source>
</evidence>
<keyword evidence="8" id="KW-0175">Coiled coil</keyword>
<feature type="domain" description="HD" evidence="10">
    <location>
        <begin position="30"/>
        <end position="124"/>
    </location>
</feature>
<dbReference type="Pfam" id="PF01966">
    <property type="entry name" value="HD"/>
    <property type="match status" value="1"/>
</dbReference>
<gene>
    <name evidence="12" type="ORF">AXE80_09860</name>
</gene>
<dbReference type="Pfam" id="PF18967">
    <property type="entry name" value="PycTM"/>
    <property type="match status" value="1"/>
</dbReference>
<dbReference type="AlphaFoldDB" id="A0A1B1Y744"/>
<dbReference type="GO" id="GO:0000166">
    <property type="term" value="F:nucleotide binding"/>
    <property type="evidence" value="ECO:0007669"/>
    <property type="project" value="UniProtKB-KW"/>
</dbReference>
<evidence type="ECO:0000256" key="3">
    <source>
        <dbReference type="ARBA" id="ARBA00022692"/>
    </source>
</evidence>
<evidence type="ECO:0000313" key="13">
    <source>
        <dbReference type="Proteomes" id="UP000092967"/>
    </source>
</evidence>
<protein>
    <submittedName>
        <fullName evidence="12">Uncharacterized protein</fullName>
    </submittedName>
</protein>
<feature type="transmembrane region" description="Helical" evidence="9">
    <location>
        <begin position="375"/>
        <end position="398"/>
    </location>
</feature>
<evidence type="ECO:0000259" key="11">
    <source>
        <dbReference type="Pfam" id="PF18967"/>
    </source>
</evidence>
<dbReference type="InterPro" id="IPR043760">
    <property type="entry name" value="PycTM_dom"/>
</dbReference>
<evidence type="ECO:0000256" key="8">
    <source>
        <dbReference type="SAM" id="Coils"/>
    </source>
</evidence>
<keyword evidence="7 9" id="KW-0472">Membrane</keyword>
<dbReference type="InterPro" id="IPR006674">
    <property type="entry name" value="HD_domain"/>
</dbReference>
<dbReference type="EMBL" id="CP014224">
    <property type="protein sequence ID" value="ANW96564.1"/>
    <property type="molecule type" value="Genomic_DNA"/>
</dbReference>
<evidence type="ECO:0000256" key="5">
    <source>
        <dbReference type="ARBA" id="ARBA00022989"/>
    </source>
</evidence>
<keyword evidence="6" id="KW-0051">Antiviral defense</keyword>
<sequence>MKSSLVEITEQYVVSYLKKKLPAGAIYHSIDHTQEVVGAVKTLCKEENISDEDTESVLIAAWFHDVGFVEGTENHKEYSVSEALEFLKDQELPMDKLEVILSCIRATSRPVNPQNILEQILCDANLFYLATTNFEKNGKLLRAEWEFLHNKILTDVEWYQCNADFLKEHRYFTNFAFKSWDGMKASNVALTEKKLKNAIQKAQEKTKKKQYLEKQNRVKEAENTRDVEIAYNITVKNHLKINDHADVKIYILMMISSVVLIIVLTHLLPQILLGKHGLMIPSLAMLFTSLFTLIGTVIAIFPFKTKGVFTKEEIEEKSKNILYYGNYHKMSFESFEEGMSVLVKDKDCLYSSLNKDLYFLGKELARKQKKLRQTYLFFIIGIIVSSLAFLIKCVDFIFA</sequence>
<reference evidence="12 13" key="1">
    <citation type="submission" date="2016-02" db="EMBL/GenBank/DDBJ databases">
        <authorList>
            <person name="Wen L."/>
            <person name="He K."/>
            <person name="Yang H."/>
        </authorList>
    </citation>
    <scope>NUCLEOTIDE SEQUENCE [LARGE SCALE GENOMIC DNA]</scope>
    <source>
        <strain evidence="12 13">CZ1127</strain>
    </source>
</reference>
<dbReference type="Gene3D" id="1.10.3210.10">
    <property type="entry name" value="Hypothetical protein af1432"/>
    <property type="match status" value="1"/>
</dbReference>
<dbReference type="SUPFAM" id="SSF109604">
    <property type="entry name" value="HD-domain/PDEase-like"/>
    <property type="match status" value="1"/>
</dbReference>
<feature type="transmembrane region" description="Helical" evidence="9">
    <location>
        <begin position="278"/>
        <end position="301"/>
    </location>
</feature>
<dbReference type="GO" id="GO:0005886">
    <property type="term" value="C:plasma membrane"/>
    <property type="evidence" value="ECO:0007669"/>
    <property type="project" value="UniProtKB-SubCell"/>
</dbReference>
<keyword evidence="5 9" id="KW-1133">Transmembrane helix</keyword>
<feature type="transmembrane region" description="Helical" evidence="9">
    <location>
        <begin position="249"/>
        <end position="272"/>
    </location>
</feature>
<evidence type="ECO:0000313" key="12">
    <source>
        <dbReference type="EMBL" id="ANW96564.1"/>
    </source>
</evidence>
<keyword evidence="3 9" id="KW-0812">Transmembrane</keyword>
<dbReference type="InterPro" id="IPR003607">
    <property type="entry name" value="HD/PDEase_dom"/>
</dbReference>
<keyword evidence="13" id="KW-1185">Reference proteome</keyword>
<dbReference type="STRING" id="1790137.AXE80_09860"/>
<dbReference type="OrthoDB" id="5728337at2"/>
<feature type="coiled-coil region" evidence="8">
    <location>
        <begin position="188"/>
        <end position="224"/>
    </location>
</feature>
<dbReference type="RefSeq" id="WP_068826824.1">
    <property type="nucleotide sequence ID" value="NZ_CP014224.1"/>
</dbReference>
<keyword evidence="4" id="KW-0547">Nucleotide-binding</keyword>
<accession>A0A1B1Y744</accession>
<evidence type="ECO:0000256" key="6">
    <source>
        <dbReference type="ARBA" id="ARBA00023118"/>
    </source>
</evidence>
<feature type="domain" description="Pycsar effector protein" evidence="11">
    <location>
        <begin position="241"/>
        <end position="391"/>
    </location>
</feature>
<dbReference type="GO" id="GO:0051607">
    <property type="term" value="P:defense response to virus"/>
    <property type="evidence" value="ECO:0007669"/>
    <property type="project" value="UniProtKB-KW"/>
</dbReference>
<proteinExistence type="predicted"/>
<dbReference type="Proteomes" id="UP000092967">
    <property type="component" value="Chromosome"/>
</dbReference>
<evidence type="ECO:0000256" key="2">
    <source>
        <dbReference type="ARBA" id="ARBA00022475"/>
    </source>
</evidence>
<dbReference type="KEGG" id="wfu:AXE80_09860"/>
<evidence type="ECO:0000256" key="1">
    <source>
        <dbReference type="ARBA" id="ARBA00004236"/>
    </source>
</evidence>
<organism evidence="12 13">
    <name type="scientific">Wenyingzhuangia fucanilytica</name>
    <dbReference type="NCBI Taxonomy" id="1790137"/>
    <lineage>
        <taxon>Bacteria</taxon>
        <taxon>Pseudomonadati</taxon>
        <taxon>Bacteroidota</taxon>
        <taxon>Flavobacteriia</taxon>
        <taxon>Flavobacteriales</taxon>
        <taxon>Flavobacteriaceae</taxon>
        <taxon>Wenyingzhuangia</taxon>
    </lineage>
</organism>